<protein>
    <submittedName>
        <fullName evidence="3">Virulence-associated E protein</fullName>
    </submittedName>
</protein>
<dbReference type="eggNOG" id="COG0467">
    <property type="taxonomic scope" value="Bacteria"/>
</dbReference>
<dbReference type="EMBL" id="AFNV02000001">
    <property type="protein sequence ID" value="ERJ20722.1"/>
    <property type="molecule type" value="Genomic_DNA"/>
</dbReference>
<name>U2ERU8_9GAMM</name>
<accession>U2ERU8</accession>
<evidence type="ECO:0000313" key="3">
    <source>
        <dbReference type="EMBL" id="ERJ20722.1"/>
    </source>
</evidence>
<comment type="caution">
    <text evidence="3">The sequence shown here is derived from an EMBL/GenBank/DDBJ whole genome shotgun (WGS) entry which is preliminary data.</text>
</comment>
<dbReference type="Proteomes" id="UP000006242">
    <property type="component" value="Unassembled WGS sequence"/>
</dbReference>
<feature type="region of interest" description="Disordered" evidence="1">
    <location>
        <begin position="336"/>
        <end position="358"/>
    </location>
</feature>
<dbReference type="Gene3D" id="3.30.70.1790">
    <property type="entry name" value="RepB DNA-primase, N-terminal domain"/>
    <property type="match status" value="1"/>
</dbReference>
<evidence type="ECO:0000313" key="4">
    <source>
        <dbReference type="Proteomes" id="UP000006242"/>
    </source>
</evidence>
<reference evidence="3 4" key="2">
    <citation type="journal article" date="2013" name="PLoS ONE">
        <title>INDIGO - INtegrated Data Warehouse of MIcrobial GenOmes with Examples from the Red Sea Extremophiles.</title>
        <authorList>
            <person name="Alam I."/>
            <person name="Antunes A."/>
            <person name="Kamau A.A."/>
            <person name="Ba Alawi W."/>
            <person name="Kalkatawi M."/>
            <person name="Stingl U."/>
            <person name="Bajic V.B."/>
        </authorList>
    </citation>
    <scope>NUCLEOTIDE SEQUENCE [LARGE SCALE GENOMIC DNA]</scope>
    <source>
        <strain evidence="3 4">E1L3A</strain>
    </source>
</reference>
<reference evidence="3 4" key="1">
    <citation type="journal article" date="2011" name="J. Bacteriol.">
        <title>Genome sequence of Salinisphaera shabanensis, a gammaproteobacterium from the harsh, variable environment of the brine-seawater interface of the Shaban Deep in the Red Sea.</title>
        <authorList>
            <person name="Antunes A."/>
            <person name="Alam I."/>
            <person name="Bajic V.B."/>
            <person name="Stingl U."/>
        </authorList>
    </citation>
    <scope>NUCLEOTIDE SEQUENCE [LARGE SCALE GENOMIC DNA]</scope>
    <source>
        <strain evidence="3 4">E1L3A</strain>
    </source>
</reference>
<sequence>MSGGDTSTLDLAAAATFLKRLAPDGKLTFQTFDDTRAKRRHLNRVLHGSLDRHACELTRLNAAGAGVFVMVNRGDLKARTTKSVTQVRALFLDLDGAPLEPVRSAAVAPHLVTETSPGRFHAYWCVDTLALGQFKAMQQALAEAFGGDPKVCDLPRVMRLPGFYHRKRSAFMVRLIECTGGPPRSGHELLEQLGADTPTIRPDYQHGHGTPPSRQFAKLDYVHLEHENYLRLSPLARTLLLELVKQYNGFNNGDLTLAPATLKQRGLELGKRTIWRARDELLACGWVVYTRTRPRQCYLLALTFKPIDACNGKHDAVPTSIAPDLWKQPPDESRCSLDTSLVRSHHQHRQSDRHDEAA</sequence>
<evidence type="ECO:0000256" key="1">
    <source>
        <dbReference type="SAM" id="MobiDB-lite"/>
    </source>
</evidence>
<dbReference type="OrthoDB" id="8905164at2"/>
<proteinExistence type="predicted"/>
<evidence type="ECO:0000259" key="2">
    <source>
        <dbReference type="Pfam" id="PF16793"/>
    </source>
</evidence>
<dbReference type="STRING" id="1033802.SSPSH_000064"/>
<dbReference type="Pfam" id="PF16793">
    <property type="entry name" value="RepB_primase"/>
    <property type="match status" value="1"/>
</dbReference>
<organism evidence="3 4">
    <name type="scientific">Salinisphaera shabanensis E1L3A</name>
    <dbReference type="NCBI Taxonomy" id="1033802"/>
    <lineage>
        <taxon>Bacteria</taxon>
        <taxon>Pseudomonadati</taxon>
        <taxon>Pseudomonadota</taxon>
        <taxon>Gammaproteobacteria</taxon>
        <taxon>Salinisphaerales</taxon>
        <taxon>Salinisphaeraceae</taxon>
        <taxon>Salinisphaera</taxon>
    </lineage>
</organism>
<dbReference type="RefSeq" id="WP_006913360.1">
    <property type="nucleotide sequence ID" value="NZ_AFNV02000001.1"/>
</dbReference>
<gene>
    <name evidence="3" type="ORF">SSPSH_000064</name>
</gene>
<dbReference type="InterPro" id="IPR039459">
    <property type="entry name" value="RepB-like_DNA_primase_dom"/>
</dbReference>
<feature type="compositionally biased region" description="Basic and acidic residues" evidence="1">
    <location>
        <begin position="349"/>
        <end position="358"/>
    </location>
</feature>
<feature type="domain" description="RepB-like DNA primase" evidence="2">
    <location>
        <begin position="88"/>
        <end position="191"/>
    </location>
</feature>
<keyword evidence="4" id="KW-1185">Reference proteome</keyword>
<dbReference type="AlphaFoldDB" id="U2ERU8"/>